<dbReference type="Gene3D" id="3.40.1180.10">
    <property type="entry name" value="Decaprenyl diphosphate synthase-like"/>
    <property type="match status" value="1"/>
</dbReference>
<evidence type="ECO:0000256" key="3">
    <source>
        <dbReference type="ARBA" id="ARBA00022679"/>
    </source>
</evidence>
<dbReference type="PANTHER" id="PTHR10291">
    <property type="entry name" value="DEHYDRODOLICHYL DIPHOSPHATE SYNTHASE FAMILY MEMBER"/>
    <property type="match status" value="1"/>
</dbReference>
<evidence type="ECO:0000256" key="1">
    <source>
        <dbReference type="ARBA" id="ARBA00005432"/>
    </source>
</evidence>
<dbReference type="InterPro" id="IPR001441">
    <property type="entry name" value="UPP_synth-like"/>
</dbReference>
<organism evidence="5 6">
    <name type="scientific">Haemaphysalis longicornis</name>
    <name type="common">Bush tick</name>
    <dbReference type="NCBI Taxonomy" id="44386"/>
    <lineage>
        <taxon>Eukaryota</taxon>
        <taxon>Metazoa</taxon>
        <taxon>Ecdysozoa</taxon>
        <taxon>Arthropoda</taxon>
        <taxon>Chelicerata</taxon>
        <taxon>Arachnida</taxon>
        <taxon>Acari</taxon>
        <taxon>Parasitiformes</taxon>
        <taxon>Ixodida</taxon>
        <taxon>Ixodoidea</taxon>
        <taxon>Ixodidae</taxon>
        <taxon>Haemaphysalinae</taxon>
        <taxon>Haemaphysalis</taxon>
    </lineage>
</organism>
<dbReference type="SUPFAM" id="SSF64005">
    <property type="entry name" value="Undecaprenyl diphosphate synthase"/>
    <property type="match status" value="1"/>
</dbReference>
<dbReference type="AlphaFoldDB" id="A0A9J6GCD4"/>
<sequence>MSLGDGTGVDLLLRTSGETRLSDFLLWQSGHACLHFEPKTMPEIGFGDYLCALIGFQVQCKSLRASVRVSLGSLLGPFYGISCL</sequence>
<dbReference type="OrthoDB" id="6494981at2759"/>
<keyword evidence="3" id="KW-0808">Transferase</keyword>
<dbReference type="GO" id="GO:0045547">
    <property type="term" value="F:ditrans,polycis-polyprenyl diphosphate synthase [(2E,6E)-farnesyl diphosphate specific] activity"/>
    <property type="evidence" value="ECO:0007669"/>
    <property type="project" value="UniProtKB-EC"/>
</dbReference>
<evidence type="ECO:0000256" key="4">
    <source>
        <dbReference type="ARBA" id="ARBA00047353"/>
    </source>
</evidence>
<dbReference type="EC" id="2.5.1.87" evidence="2"/>
<evidence type="ECO:0000256" key="2">
    <source>
        <dbReference type="ARBA" id="ARBA00012596"/>
    </source>
</evidence>
<accession>A0A9J6GCD4</accession>
<dbReference type="PROSITE" id="PS01066">
    <property type="entry name" value="UPP_SYNTHASE"/>
    <property type="match status" value="1"/>
</dbReference>
<dbReference type="GO" id="GO:1904423">
    <property type="term" value="C:dehydrodolichyl diphosphate synthase complex"/>
    <property type="evidence" value="ECO:0007669"/>
    <property type="project" value="TreeGrafter"/>
</dbReference>
<dbReference type="GO" id="GO:0005783">
    <property type="term" value="C:endoplasmic reticulum"/>
    <property type="evidence" value="ECO:0007669"/>
    <property type="project" value="TreeGrafter"/>
</dbReference>
<dbReference type="GO" id="GO:0016094">
    <property type="term" value="P:polyprenol biosynthetic process"/>
    <property type="evidence" value="ECO:0007669"/>
    <property type="project" value="TreeGrafter"/>
</dbReference>
<comment type="catalytic activity">
    <reaction evidence="4">
        <text>n isopentenyl diphosphate + (2E,6E)-farnesyl diphosphate = a di-trans,poly-cis-polyprenyl diphosphate + n diphosphate</text>
        <dbReference type="Rhea" id="RHEA:53008"/>
        <dbReference type="Rhea" id="RHEA-COMP:19494"/>
        <dbReference type="ChEBI" id="CHEBI:33019"/>
        <dbReference type="ChEBI" id="CHEBI:128769"/>
        <dbReference type="ChEBI" id="CHEBI:136960"/>
        <dbReference type="ChEBI" id="CHEBI:175763"/>
        <dbReference type="EC" id="2.5.1.87"/>
    </reaction>
</comment>
<protein>
    <recommendedName>
        <fullName evidence="2">ditrans,polycis-polyprenyl diphosphate synthase [(2E,6E)-farnesyldiphosphate specific]</fullName>
        <ecNumber evidence="2">2.5.1.87</ecNumber>
    </recommendedName>
</protein>
<reference evidence="5 6" key="1">
    <citation type="journal article" date="2020" name="Cell">
        <title>Large-Scale Comparative Analyses of Tick Genomes Elucidate Their Genetic Diversity and Vector Capacities.</title>
        <authorList>
            <consortium name="Tick Genome and Microbiome Consortium (TIGMIC)"/>
            <person name="Jia N."/>
            <person name="Wang J."/>
            <person name="Shi W."/>
            <person name="Du L."/>
            <person name="Sun Y."/>
            <person name="Zhan W."/>
            <person name="Jiang J.F."/>
            <person name="Wang Q."/>
            <person name="Zhang B."/>
            <person name="Ji P."/>
            <person name="Bell-Sakyi L."/>
            <person name="Cui X.M."/>
            <person name="Yuan T.T."/>
            <person name="Jiang B.G."/>
            <person name="Yang W.F."/>
            <person name="Lam T.T."/>
            <person name="Chang Q.C."/>
            <person name="Ding S.J."/>
            <person name="Wang X.J."/>
            <person name="Zhu J.G."/>
            <person name="Ruan X.D."/>
            <person name="Zhao L."/>
            <person name="Wei J.T."/>
            <person name="Ye R.Z."/>
            <person name="Que T.C."/>
            <person name="Du C.H."/>
            <person name="Zhou Y.H."/>
            <person name="Cheng J.X."/>
            <person name="Dai P.F."/>
            <person name="Guo W.B."/>
            <person name="Han X.H."/>
            <person name="Huang E.J."/>
            <person name="Li L.F."/>
            <person name="Wei W."/>
            <person name="Gao Y.C."/>
            <person name="Liu J.Z."/>
            <person name="Shao H.Z."/>
            <person name="Wang X."/>
            <person name="Wang C.C."/>
            <person name="Yang T.C."/>
            <person name="Huo Q.B."/>
            <person name="Li W."/>
            <person name="Chen H.Y."/>
            <person name="Chen S.E."/>
            <person name="Zhou L.G."/>
            <person name="Ni X.B."/>
            <person name="Tian J.H."/>
            <person name="Sheng Y."/>
            <person name="Liu T."/>
            <person name="Pan Y.S."/>
            <person name="Xia L.Y."/>
            <person name="Li J."/>
            <person name="Zhao F."/>
            <person name="Cao W.C."/>
        </authorList>
    </citation>
    <scope>NUCLEOTIDE SEQUENCE [LARGE SCALE GENOMIC DNA]</scope>
    <source>
        <strain evidence="5">HaeL-2018</strain>
    </source>
</reference>
<dbReference type="InterPro" id="IPR018520">
    <property type="entry name" value="UPP_synth-like_CS"/>
</dbReference>
<comment type="similarity">
    <text evidence="1">Belongs to the UPP synthase family.</text>
</comment>
<evidence type="ECO:0000313" key="5">
    <source>
        <dbReference type="EMBL" id="KAH9373133.1"/>
    </source>
</evidence>
<proteinExistence type="inferred from homology"/>
<gene>
    <name evidence="5" type="ORF">HPB48_021330</name>
</gene>
<dbReference type="Proteomes" id="UP000821853">
    <property type="component" value="Chromosome 4"/>
</dbReference>
<dbReference type="EMBL" id="JABSTR010000006">
    <property type="protein sequence ID" value="KAH9373133.1"/>
    <property type="molecule type" value="Genomic_DNA"/>
</dbReference>
<dbReference type="PANTHER" id="PTHR10291:SF43">
    <property type="entry name" value="DEHYDRODOLICHYL DIPHOSPHATE SYNTHASE COMPLEX SUBUNIT DHDDS"/>
    <property type="match status" value="1"/>
</dbReference>
<dbReference type="VEuPathDB" id="VectorBase:HLOH_050797"/>
<dbReference type="Pfam" id="PF01255">
    <property type="entry name" value="Prenyltransf"/>
    <property type="match status" value="1"/>
</dbReference>
<comment type="caution">
    <text evidence="5">The sequence shown here is derived from an EMBL/GenBank/DDBJ whole genome shotgun (WGS) entry which is preliminary data.</text>
</comment>
<name>A0A9J6GCD4_HAELO</name>
<keyword evidence="6" id="KW-1185">Reference proteome</keyword>
<dbReference type="InterPro" id="IPR036424">
    <property type="entry name" value="UPP_synth-like_sf"/>
</dbReference>
<evidence type="ECO:0000313" key="6">
    <source>
        <dbReference type="Proteomes" id="UP000821853"/>
    </source>
</evidence>